<sequence length="139" mass="14842">MTLVGGSGFMPSSSSFGIIANGFSALRTSMISRSFENLTEPRSAGTIVSMSVCGIFGSGPVGIVSMSSERPMISDRIMIAAYFDSTSEFSLQNVAAQQFGQPQSQSHSKSFSRDFSSIESMLSNAFVLSPDPYWPPLLS</sequence>
<reference evidence="1" key="1">
    <citation type="journal article" date="2021" name="Open Biol.">
        <title>Shared evolutionary footprints suggest mitochondrial oxidative damage underlies multiple complex I losses in fungi.</title>
        <authorList>
            <person name="Schikora-Tamarit M.A."/>
            <person name="Marcet-Houben M."/>
            <person name="Nosek J."/>
            <person name="Gabaldon T."/>
        </authorList>
    </citation>
    <scope>NUCLEOTIDE SEQUENCE</scope>
    <source>
        <strain evidence="1">NCAIM Y.01608</strain>
    </source>
</reference>
<dbReference type="Proteomes" id="UP000788993">
    <property type="component" value="Unassembled WGS sequence"/>
</dbReference>
<protein>
    <submittedName>
        <fullName evidence="1">Uncharacterized protein</fullName>
    </submittedName>
</protein>
<comment type="caution">
    <text evidence="1">The sequence shown here is derived from an EMBL/GenBank/DDBJ whole genome shotgun (WGS) entry which is preliminary data.</text>
</comment>
<gene>
    <name evidence="1" type="ORF">OGATHE_003214</name>
</gene>
<dbReference type="AlphaFoldDB" id="A0A9P8P9M6"/>
<proteinExistence type="predicted"/>
<organism evidence="1 2">
    <name type="scientific">Ogataea polymorpha</name>
    <dbReference type="NCBI Taxonomy" id="460523"/>
    <lineage>
        <taxon>Eukaryota</taxon>
        <taxon>Fungi</taxon>
        <taxon>Dikarya</taxon>
        <taxon>Ascomycota</taxon>
        <taxon>Saccharomycotina</taxon>
        <taxon>Pichiomycetes</taxon>
        <taxon>Pichiales</taxon>
        <taxon>Pichiaceae</taxon>
        <taxon>Ogataea</taxon>
    </lineage>
</organism>
<accession>A0A9P8P9M6</accession>
<evidence type="ECO:0000313" key="2">
    <source>
        <dbReference type="Proteomes" id="UP000788993"/>
    </source>
</evidence>
<keyword evidence="2" id="KW-1185">Reference proteome</keyword>
<dbReference type="EMBL" id="JAEUBD010001062">
    <property type="protein sequence ID" value="KAH3667691.1"/>
    <property type="molecule type" value="Genomic_DNA"/>
</dbReference>
<name>A0A9P8P9M6_9ASCO</name>
<evidence type="ECO:0000313" key="1">
    <source>
        <dbReference type="EMBL" id="KAH3667691.1"/>
    </source>
</evidence>
<reference evidence="1" key="2">
    <citation type="submission" date="2021-01" db="EMBL/GenBank/DDBJ databases">
        <authorList>
            <person name="Schikora-Tamarit M.A."/>
        </authorList>
    </citation>
    <scope>NUCLEOTIDE SEQUENCE</scope>
    <source>
        <strain evidence="1">NCAIM Y.01608</strain>
    </source>
</reference>